<feature type="transmembrane region" description="Helical" evidence="6">
    <location>
        <begin position="307"/>
        <end position="326"/>
    </location>
</feature>
<dbReference type="Proteomes" id="UP000236327">
    <property type="component" value="Unassembled WGS sequence"/>
</dbReference>
<dbReference type="PANTHER" id="PTHR43124">
    <property type="entry name" value="PURINE EFFLUX PUMP PBUE"/>
    <property type="match status" value="1"/>
</dbReference>
<evidence type="ECO:0008006" key="9">
    <source>
        <dbReference type="Google" id="ProtNLM"/>
    </source>
</evidence>
<feature type="transmembrane region" description="Helical" evidence="6">
    <location>
        <begin position="260"/>
        <end position="280"/>
    </location>
</feature>
<feature type="transmembrane region" description="Helical" evidence="6">
    <location>
        <begin position="368"/>
        <end position="387"/>
    </location>
</feature>
<comment type="caution">
    <text evidence="7">The sequence shown here is derived from an EMBL/GenBank/DDBJ whole genome shotgun (WGS) entry which is preliminary data.</text>
</comment>
<gene>
    <name evidence="7" type="ORF">A8V01_16880</name>
</gene>
<feature type="transmembrane region" description="Helical" evidence="6">
    <location>
        <begin position="109"/>
        <end position="134"/>
    </location>
</feature>
<dbReference type="RefSeq" id="WP_103095422.1">
    <property type="nucleotide sequence ID" value="NZ_LYMM01000026.1"/>
</dbReference>
<evidence type="ECO:0000256" key="4">
    <source>
        <dbReference type="ARBA" id="ARBA00022989"/>
    </source>
</evidence>
<dbReference type="InterPro" id="IPR050189">
    <property type="entry name" value="MFS_Efflux_Transporters"/>
</dbReference>
<feature type="transmembrane region" description="Helical" evidence="6">
    <location>
        <begin position="425"/>
        <end position="447"/>
    </location>
</feature>
<feature type="transmembrane region" description="Helical" evidence="6">
    <location>
        <begin position="195"/>
        <end position="220"/>
    </location>
</feature>
<evidence type="ECO:0000256" key="1">
    <source>
        <dbReference type="ARBA" id="ARBA00004651"/>
    </source>
</evidence>
<reference evidence="7 8" key="1">
    <citation type="submission" date="2016-05" db="EMBL/GenBank/DDBJ databases">
        <title>Complete genome sequence of Novosphingobium guangzhouense SA925(T).</title>
        <authorList>
            <person name="Sha S."/>
        </authorList>
    </citation>
    <scope>NUCLEOTIDE SEQUENCE [LARGE SCALE GENOMIC DNA]</scope>
    <source>
        <strain evidence="7 8">SA925</strain>
    </source>
</reference>
<keyword evidence="5 6" id="KW-0472">Membrane</keyword>
<keyword evidence="2" id="KW-1003">Cell membrane</keyword>
<evidence type="ECO:0000256" key="5">
    <source>
        <dbReference type="ARBA" id="ARBA00023136"/>
    </source>
</evidence>
<feature type="transmembrane region" description="Helical" evidence="6">
    <location>
        <begin position="227"/>
        <end position="248"/>
    </location>
</feature>
<evidence type="ECO:0000256" key="2">
    <source>
        <dbReference type="ARBA" id="ARBA00022475"/>
    </source>
</evidence>
<comment type="subcellular location">
    <subcellularLocation>
        <location evidence="1">Cell membrane</location>
        <topology evidence="1">Multi-pass membrane protein</topology>
    </subcellularLocation>
</comment>
<organism evidence="7 8">
    <name type="scientific">Novosphingobium guangzhouense</name>
    <dbReference type="NCBI Taxonomy" id="1850347"/>
    <lineage>
        <taxon>Bacteria</taxon>
        <taxon>Pseudomonadati</taxon>
        <taxon>Pseudomonadota</taxon>
        <taxon>Alphaproteobacteria</taxon>
        <taxon>Sphingomonadales</taxon>
        <taxon>Sphingomonadaceae</taxon>
        <taxon>Novosphingobium</taxon>
    </lineage>
</organism>
<dbReference type="SUPFAM" id="SSF103473">
    <property type="entry name" value="MFS general substrate transporter"/>
    <property type="match status" value="2"/>
</dbReference>
<keyword evidence="3 6" id="KW-0812">Transmembrane</keyword>
<evidence type="ECO:0000313" key="7">
    <source>
        <dbReference type="EMBL" id="PNU05448.1"/>
    </source>
</evidence>
<keyword evidence="4 6" id="KW-1133">Transmembrane helix</keyword>
<dbReference type="InterPro" id="IPR036259">
    <property type="entry name" value="MFS_trans_sf"/>
</dbReference>
<accession>A0A2K2G374</accession>
<dbReference type="PANTHER" id="PTHR43124:SF10">
    <property type="entry name" value="PURINE EFFLUX PUMP PBUE"/>
    <property type="match status" value="1"/>
</dbReference>
<evidence type="ECO:0000256" key="3">
    <source>
        <dbReference type="ARBA" id="ARBA00022692"/>
    </source>
</evidence>
<evidence type="ECO:0000313" key="8">
    <source>
        <dbReference type="Proteomes" id="UP000236327"/>
    </source>
</evidence>
<dbReference type="Pfam" id="PF07690">
    <property type="entry name" value="MFS_1"/>
    <property type="match status" value="1"/>
</dbReference>
<dbReference type="AlphaFoldDB" id="A0A2K2G374"/>
<feature type="transmembrane region" description="Helical" evidence="6">
    <location>
        <begin position="173"/>
        <end position="189"/>
    </location>
</feature>
<dbReference type="GO" id="GO:0005886">
    <property type="term" value="C:plasma membrane"/>
    <property type="evidence" value="ECO:0007669"/>
    <property type="project" value="UniProtKB-SubCell"/>
</dbReference>
<sequence>MIWPDYGQGSRRATPDGDPCASLTALELGAQATTKPRIYEEDGHELGEIRFIFVEAELRIRLSGCDEPSWAPFRASRPRAETAFVSAAVSQSPRGTSARAASAVSGRAIVVACVLYGFSLILIDIAPFFIGLYVDHLGLTLSQAGLVQSVDQAGGVLGAIAGFFLMPRARWRTIIVAASLVATLGNVLTAFADGYLVLCFIRFVAGFGVVLITTVTACVLAQAAVPVRAYGAGLALGMTLSAVAIWLLEALRAQFGDAAALGSGALWLGLGAVLALLLPLDLDGPSEPALPEDVPQMKGGARNAGRVALLGLLLFGVSVNVIYAFIERIGLANGLDQGSVANAMAFGYIFSGLGSLIPTIFGESGRHLRWIGITTVVFLSSILGIYLAHSTAFFTVAFAIYASAWCMGLAFYMSMTAENDPSHRYTRMIYVVNVAAQSVGPAIGTLVLARASLTAVFIVTPLPALLAALLVSSTRQARVASPPPHPAH</sequence>
<dbReference type="Gene3D" id="1.20.1250.20">
    <property type="entry name" value="MFS general substrate transporter like domains"/>
    <property type="match status" value="1"/>
</dbReference>
<dbReference type="GO" id="GO:0022857">
    <property type="term" value="F:transmembrane transporter activity"/>
    <property type="evidence" value="ECO:0007669"/>
    <property type="project" value="InterPro"/>
</dbReference>
<dbReference type="OrthoDB" id="7464647at2"/>
<dbReference type="EMBL" id="LYMM01000026">
    <property type="protein sequence ID" value="PNU05448.1"/>
    <property type="molecule type" value="Genomic_DNA"/>
</dbReference>
<feature type="transmembrane region" description="Helical" evidence="6">
    <location>
        <begin position="338"/>
        <end position="361"/>
    </location>
</feature>
<evidence type="ECO:0000256" key="6">
    <source>
        <dbReference type="SAM" id="Phobius"/>
    </source>
</evidence>
<keyword evidence="8" id="KW-1185">Reference proteome</keyword>
<feature type="transmembrane region" description="Helical" evidence="6">
    <location>
        <begin position="393"/>
        <end position="413"/>
    </location>
</feature>
<protein>
    <recommendedName>
        <fullName evidence="9">Major facilitator superfamily (MFS) profile domain-containing protein</fullName>
    </recommendedName>
</protein>
<name>A0A2K2G374_9SPHN</name>
<feature type="transmembrane region" description="Helical" evidence="6">
    <location>
        <begin position="453"/>
        <end position="471"/>
    </location>
</feature>
<proteinExistence type="predicted"/>
<dbReference type="InterPro" id="IPR011701">
    <property type="entry name" value="MFS"/>
</dbReference>